<dbReference type="RefSeq" id="WP_183408697.1">
    <property type="nucleotide sequence ID" value="NZ_JACHWY010000001.1"/>
</dbReference>
<keyword evidence="3" id="KW-1185">Reference proteome</keyword>
<dbReference type="AlphaFoldDB" id="A0A7W4Z5M4"/>
<reference evidence="2 3" key="1">
    <citation type="submission" date="2020-08" db="EMBL/GenBank/DDBJ databases">
        <title>Genomic Encyclopedia of Type Strains, Phase III (KMG-III): the genomes of soil and plant-associated and newly described type strains.</title>
        <authorList>
            <person name="Whitman W."/>
        </authorList>
    </citation>
    <scope>NUCLEOTIDE SEQUENCE [LARGE SCALE GENOMIC DNA]</scope>
    <source>
        <strain evidence="2 3">CECT 8654</strain>
    </source>
</reference>
<keyword evidence="1" id="KW-0472">Membrane</keyword>
<gene>
    <name evidence="2" type="ORF">FHR99_000216</name>
</gene>
<keyword evidence="1" id="KW-0812">Transmembrane</keyword>
<comment type="caution">
    <text evidence="2">The sequence shown here is derived from an EMBL/GenBank/DDBJ whole genome shotgun (WGS) entry which is preliminary data.</text>
</comment>
<sequence>MSRIARSATVLAWISLSLLPLSVIATRWNVLHFRYGLLMYLLAALLGLLVIVMAALFTRRQQSDASRKALSQASLLSLPAIGIFTFSIFSAGDAPMIHNVTTAPDNPPEFIKAPSQRGADANPLKYTPELAKIQRQAYPELQTLTTELSAREAHQLALAVSRQMGWEIYYDDPAQGHIEAVATTRWFGFKDDIVIRINAGSEPTQIDLRSVSRVGQGDMGANARRIQAFIEYFREIE</sequence>
<protein>
    <recommendedName>
        <fullName evidence="4">DUF1499 domain-containing protein</fullName>
    </recommendedName>
</protein>
<dbReference type="Pfam" id="PF07386">
    <property type="entry name" value="DUF1499"/>
    <property type="match status" value="1"/>
</dbReference>
<evidence type="ECO:0000256" key="1">
    <source>
        <dbReference type="SAM" id="Phobius"/>
    </source>
</evidence>
<keyword evidence="1" id="KW-1133">Transmembrane helix</keyword>
<evidence type="ECO:0008006" key="4">
    <source>
        <dbReference type="Google" id="ProtNLM"/>
    </source>
</evidence>
<dbReference type="InterPro" id="IPR010865">
    <property type="entry name" value="DUF1499"/>
</dbReference>
<proteinExistence type="predicted"/>
<organism evidence="2 3">
    <name type="scientific">Litorivivens lipolytica</name>
    <dbReference type="NCBI Taxonomy" id="1524264"/>
    <lineage>
        <taxon>Bacteria</taxon>
        <taxon>Pseudomonadati</taxon>
        <taxon>Pseudomonadota</taxon>
        <taxon>Gammaproteobacteria</taxon>
        <taxon>Litorivivens</taxon>
    </lineage>
</organism>
<feature type="transmembrane region" description="Helical" evidence="1">
    <location>
        <begin position="35"/>
        <end position="57"/>
    </location>
</feature>
<dbReference type="EMBL" id="JACHWY010000001">
    <property type="protein sequence ID" value="MBB3045980.1"/>
    <property type="molecule type" value="Genomic_DNA"/>
</dbReference>
<feature type="transmembrane region" description="Helical" evidence="1">
    <location>
        <begin position="69"/>
        <end position="89"/>
    </location>
</feature>
<accession>A0A7W4Z5M4</accession>
<evidence type="ECO:0000313" key="2">
    <source>
        <dbReference type="EMBL" id="MBB3045980.1"/>
    </source>
</evidence>
<dbReference type="Proteomes" id="UP000537130">
    <property type="component" value="Unassembled WGS sequence"/>
</dbReference>
<name>A0A7W4Z5M4_9GAMM</name>
<evidence type="ECO:0000313" key="3">
    <source>
        <dbReference type="Proteomes" id="UP000537130"/>
    </source>
</evidence>